<dbReference type="GeneID" id="25294269"/>
<feature type="compositionally biased region" description="Polar residues" evidence="1">
    <location>
        <begin position="292"/>
        <end position="310"/>
    </location>
</feature>
<evidence type="ECO:0000256" key="1">
    <source>
        <dbReference type="SAM" id="MobiDB-lite"/>
    </source>
</evidence>
<dbReference type="OrthoDB" id="3926760at2759"/>
<keyword evidence="2" id="KW-0732">Signal</keyword>
<feature type="region of interest" description="Disordered" evidence="1">
    <location>
        <begin position="278"/>
        <end position="355"/>
    </location>
</feature>
<evidence type="ECO:0000313" key="3">
    <source>
        <dbReference type="EMBL" id="KIX05326.1"/>
    </source>
</evidence>
<dbReference type="AlphaFoldDB" id="A0A0D2IQ55"/>
<feature type="compositionally biased region" description="Polar residues" evidence="1">
    <location>
        <begin position="338"/>
        <end position="355"/>
    </location>
</feature>
<dbReference type="HOGENOM" id="CLU_076945_0_0_1"/>
<dbReference type="EMBL" id="KN847478">
    <property type="protein sequence ID" value="KIX05326.1"/>
    <property type="molecule type" value="Genomic_DNA"/>
</dbReference>
<feature type="chain" id="PRO_5002260880" evidence="2">
    <location>
        <begin position="23"/>
        <end position="355"/>
    </location>
</feature>
<evidence type="ECO:0000313" key="4">
    <source>
        <dbReference type="Proteomes" id="UP000053617"/>
    </source>
</evidence>
<name>A0A0D2IQ55_9EURO</name>
<feature type="region of interest" description="Disordered" evidence="1">
    <location>
        <begin position="48"/>
        <end position="76"/>
    </location>
</feature>
<feature type="compositionally biased region" description="Basic and acidic residues" evidence="1">
    <location>
        <begin position="65"/>
        <end position="76"/>
    </location>
</feature>
<dbReference type="RefSeq" id="XP_013272462.1">
    <property type="nucleotide sequence ID" value="XM_013417008.1"/>
</dbReference>
<reference evidence="3 4" key="1">
    <citation type="submission" date="2015-01" db="EMBL/GenBank/DDBJ databases">
        <title>The Genome Sequence of Rhinocladiella mackenzie CBS 650.93.</title>
        <authorList>
            <consortium name="The Broad Institute Genomics Platform"/>
            <person name="Cuomo C."/>
            <person name="de Hoog S."/>
            <person name="Gorbushina A."/>
            <person name="Stielow B."/>
            <person name="Teixiera M."/>
            <person name="Abouelleil A."/>
            <person name="Chapman S.B."/>
            <person name="Priest M."/>
            <person name="Young S.K."/>
            <person name="Wortman J."/>
            <person name="Nusbaum C."/>
            <person name="Birren B."/>
        </authorList>
    </citation>
    <scope>NUCLEOTIDE SEQUENCE [LARGE SCALE GENOMIC DNA]</scope>
    <source>
        <strain evidence="3 4">CBS 650.93</strain>
    </source>
</reference>
<evidence type="ECO:0000256" key="2">
    <source>
        <dbReference type="SAM" id="SignalP"/>
    </source>
</evidence>
<sequence length="355" mass="38826">MPAPLARGIIITVSVLVAASLAAYENPQVRAWIDRTRRKIAMGLHSLGDEIHPKPRPRRTSTDVSMREEKGEMAEARRQRAIAEIMERGRIIEERRKRRKVVSPDQAPIPSFDTMVDENGVLLKPLEDHQPTPMASTSGIDALAQSGTLRQRTGGSKSEATPSALCESVDASLPLRHLPQTPVNHAEQNNPFESRYEREMRDAWHIPLSERHIEIPSSHASESLIELTPTTEDAPDPDFSIPSAEYLHHPLERTEYFSAAASNSTHTLSNHELHTSLPVQSTYPNLPGAVPDQSSPNSHTPASTTPSINASVGDIHASEAEGSADDFLSEIGDGIRTPASSWTEVDSTASGDFNL</sequence>
<protein>
    <submittedName>
        <fullName evidence="3">Uncharacterized protein</fullName>
    </submittedName>
</protein>
<gene>
    <name evidence="3" type="ORF">Z518_06198</name>
</gene>
<accession>A0A0D2IQ55</accession>
<feature type="signal peptide" evidence="2">
    <location>
        <begin position="1"/>
        <end position="22"/>
    </location>
</feature>
<keyword evidence="4" id="KW-1185">Reference proteome</keyword>
<organism evidence="3 4">
    <name type="scientific">Rhinocladiella mackenziei CBS 650.93</name>
    <dbReference type="NCBI Taxonomy" id="1442369"/>
    <lineage>
        <taxon>Eukaryota</taxon>
        <taxon>Fungi</taxon>
        <taxon>Dikarya</taxon>
        <taxon>Ascomycota</taxon>
        <taxon>Pezizomycotina</taxon>
        <taxon>Eurotiomycetes</taxon>
        <taxon>Chaetothyriomycetidae</taxon>
        <taxon>Chaetothyriales</taxon>
        <taxon>Herpotrichiellaceae</taxon>
        <taxon>Rhinocladiella</taxon>
    </lineage>
</organism>
<dbReference type="VEuPathDB" id="FungiDB:Z518_06198"/>
<proteinExistence type="predicted"/>
<dbReference type="Proteomes" id="UP000053617">
    <property type="component" value="Unassembled WGS sequence"/>
</dbReference>